<dbReference type="InterPro" id="IPR047196">
    <property type="entry name" value="YidC_ALB_C"/>
</dbReference>
<dbReference type="Gene3D" id="2.70.98.90">
    <property type="match status" value="1"/>
</dbReference>
<evidence type="ECO:0000259" key="15">
    <source>
        <dbReference type="Pfam" id="PF02096"/>
    </source>
</evidence>
<dbReference type="InterPro" id="IPR038221">
    <property type="entry name" value="YidC_periplasmic_sf"/>
</dbReference>
<comment type="similarity">
    <text evidence="2 13">Belongs to the OXA1/ALB3/YidC family. Type 1 subfamily.</text>
</comment>
<dbReference type="PANTHER" id="PTHR12428">
    <property type="entry name" value="OXA1"/>
    <property type="match status" value="1"/>
</dbReference>
<keyword evidence="10 13" id="KW-0143">Chaperone</keyword>
<keyword evidence="9 13" id="KW-0472">Membrane</keyword>
<dbReference type="NCBIfam" id="NF002353">
    <property type="entry name" value="PRK01318.1-4"/>
    <property type="match status" value="1"/>
</dbReference>
<dbReference type="PRINTS" id="PR01900">
    <property type="entry name" value="YIDCPROTEIN"/>
</dbReference>
<feature type="transmembrane region" description="Helical" evidence="13">
    <location>
        <begin position="492"/>
        <end position="509"/>
    </location>
</feature>
<evidence type="ECO:0000256" key="14">
    <source>
        <dbReference type="SAM" id="MobiDB-lite"/>
    </source>
</evidence>
<evidence type="ECO:0000256" key="13">
    <source>
        <dbReference type="HAMAP-Rule" id="MF_01810"/>
    </source>
</evidence>
<dbReference type="EMBL" id="FLUO01000002">
    <property type="protein sequence ID" value="SBW12333.1"/>
    <property type="molecule type" value="Genomic_DNA"/>
</dbReference>
<dbReference type="Pfam" id="PF14849">
    <property type="entry name" value="YidC_periplas"/>
    <property type="match status" value="1"/>
</dbReference>
<name>A0A212KKU9_9PROT</name>
<dbReference type="GO" id="GO:0051205">
    <property type="term" value="P:protein insertion into membrane"/>
    <property type="evidence" value="ECO:0007669"/>
    <property type="project" value="TreeGrafter"/>
</dbReference>
<feature type="domain" description="Membrane insertase YidC N-terminal" evidence="16">
    <location>
        <begin position="78"/>
        <end position="354"/>
    </location>
</feature>
<dbReference type="InterPro" id="IPR028055">
    <property type="entry name" value="YidC/Oxa/ALB_C"/>
</dbReference>
<keyword evidence="8 13" id="KW-1133">Transmembrane helix</keyword>
<comment type="function">
    <text evidence="13">Required for the insertion and/or proper folding and/or complex formation of integral membrane proteins into the membrane. Involved in integration of membrane proteins that insert both dependently and independently of the Sec translocase complex, as well as at least some lipoproteins. Aids folding of multispanning membrane proteins.</text>
</comment>
<evidence type="ECO:0000256" key="7">
    <source>
        <dbReference type="ARBA" id="ARBA00022927"/>
    </source>
</evidence>
<feature type="compositionally biased region" description="Low complexity" evidence="14">
    <location>
        <begin position="34"/>
        <end position="60"/>
    </location>
</feature>
<feature type="transmembrane region" description="Helical" evidence="13">
    <location>
        <begin position="362"/>
        <end position="385"/>
    </location>
</feature>
<dbReference type="InterPro" id="IPR028053">
    <property type="entry name" value="Membr_insert_YidC_N"/>
</dbReference>
<evidence type="ECO:0000256" key="6">
    <source>
        <dbReference type="ARBA" id="ARBA00022692"/>
    </source>
</evidence>
<keyword evidence="7 13" id="KW-0653">Protein transport</keyword>
<dbReference type="GO" id="GO:0032977">
    <property type="term" value="F:membrane insertase activity"/>
    <property type="evidence" value="ECO:0007669"/>
    <property type="project" value="InterPro"/>
</dbReference>
<comment type="subcellular location">
    <subcellularLocation>
        <location evidence="1">Cell inner membrane</location>
        <topology evidence="1">Multi-pass membrane protein</topology>
    </subcellularLocation>
    <subcellularLocation>
        <location evidence="13">Cell membrane</location>
        <topology evidence="13">Multi-pass membrane protein</topology>
    </subcellularLocation>
</comment>
<evidence type="ECO:0000313" key="17">
    <source>
        <dbReference type="EMBL" id="SBW12333.1"/>
    </source>
</evidence>
<comment type="subunit">
    <text evidence="13">Interacts with the Sec translocase complex via SecD. Specifically interacts with transmembrane segments of nascent integral membrane proteins during membrane integration.</text>
</comment>
<feature type="domain" description="Membrane insertase YidC/Oxa/ALB C-terminal" evidence="15">
    <location>
        <begin position="366"/>
        <end position="561"/>
    </location>
</feature>
<reference evidence="17" key="1">
    <citation type="submission" date="2016-04" db="EMBL/GenBank/DDBJ databases">
        <authorList>
            <person name="Evans L.H."/>
            <person name="Alamgir A."/>
            <person name="Owens N."/>
            <person name="Weber N.D."/>
            <person name="Virtaneva K."/>
            <person name="Barbian K."/>
            <person name="Babar A."/>
            <person name="Rosenke K."/>
        </authorList>
    </citation>
    <scope>NUCLEOTIDE SEQUENCE</scope>
    <source>
        <strain evidence="17">86</strain>
    </source>
</reference>
<evidence type="ECO:0000259" key="16">
    <source>
        <dbReference type="Pfam" id="PF14849"/>
    </source>
</evidence>
<keyword evidence="5 13" id="KW-1003">Cell membrane</keyword>
<proteinExistence type="inferred from homology"/>
<feature type="transmembrane region" description="Helical" evidence="13">
    <location>
        <begin position="530"/>
        <end position="549"/>
    </location>
</feature>
<feature type="region of interest" description="Disordered" evidence="14">
    <location>
        <begin position="34"/>
        <end position="66"/>
    </location>
</feature>
<dbReference type="NCBIfam" id="TIGR03593">
    <property type="entry name" value="yidC_nterm"/>
    <property type="match status" value="1"/>
</dbReference>
<evidence type="ECO:0000256" key="4">
    <source>
        <dbReference type="ARBA" id="ARBA00022448"/>
    </source>
</evidence>
<evidence type="ECO:0000256" key="1">
    <source>
        <dbReference type="ARBA" id="ARBA00004429"/>
    </source>
</evidence>
<evidence type="ECO:0000256" key="9">
    <source>
        <dbReference type="ARBA" id="ARBA00023136"/>
    </source>
</evidence>
<evidence type="ECO:0000256" key="5">
    <source>
        <dbReference type="ARBA" id="ARBA00022475"/>
    </source>
</evidence>
<sequence>MSEQRNVILAVILSIAILLGYQYFFMKPVPQQAVPPQQPAVSDSAAPEAPAGVAPGAESAQPAQTFRTREEVVAEGDRVSIDTPRLKGSISLVGGRLDDLTLATYKETEQPDSPDVTLLSPSGAPKPYFVEMGWSTSDTAVKLPNAQTRWSANGAKLTPSTPVELWWDNGEGLTFIRTLAVDERYVFTVTQRVENSTGRDVTLYPYGLIARVGLPKLEGYSVLHEGPLGVVDGKLEEVKYDKLKDTPFSATTTGGWVGITDKYWLTALLFDQGTQVQIKFAHRTAGGVDRYQVDYLAAGVTVPAGQSKEVTNRVFAGAKEVKTISAYEEKFGIDKFDRAIDFGWFYFLTKPFFYILDYLYKLFGNFGLAILGFVVLLRLAMFPLANKSYRSMNAMKRVQPELKKLQERHKDDKARLQQEMMSLYKREKANPMSGCLPMLIQIPVFFALYKVLFITIEMRHAPFYGWITDLSAPDPTNVFTLFGLIPWTPPELMHLGIWPLLMGISMWLLQKMSPTPPDPTQAKIMQFLPIIFTFMLAKFAAGLVIYWAFSNCLSILQQYVLLKTEKPLAHHQHPKT</sequence>
<dbReference type="AlphaFoldDB" id="A0A212KKU9"/>
<dbReference type="NCBIfam" id="TIGR03592">
    <property type="entry name" value="yidC_oxa1_cterm"/>
    <property type="match status" value="1"/>
</dbReference>
<evidence type="ECO:0000256" key="12">
    <source>
        <dbReference type="ARBA" id="ARBA00033342"/>
    </source>
</evidence>
<feature type="transmembrane region" description="Helical" evidence="13">
    <location>
        <begin position="435"/>
        <end position="456"/>
    </location>
</feature>
<dbReference type="PANTHER" id="PTHR12428:SF65">
    <property type="entry name" value="CYTOCHROME C OXIDASE ASSEMBLY PROTEIN COX18, MITOCHONDRIAL"/>
    <property type="match status" value="1"/>
</dbReference>
<dbReference type="InterPro" id="IPR019998">
    <property type="entry name" value="Membr_insert_YidC"/>
</dbReference>
<gene>
    <name evidence="13 17" type="primary">yidC</name>
    <name evidence="17" type="ORF">KL86APRO_20559</name>
</gene>
<protein>
    <recommendedName>
        <fullName evidence="3 13">Membrane protein insertase YidC</fullName>
    </recommendedName>
    <alternativeName>
        <fullName evidence="12 13">Foldase YidC</fullName>
    </alternativeName>
    <alternativeName>
        <fullName evidence="11 13">Membrane integrase YidC</fullName>
    </alternativeName>
    <alternativeName>
        <fullName evidence="13">Membrane protein YidC</fullName>
    </alternativeName>
</protein>
<organism evidence="17">
    <name type="scientific">uncultured Alphaproteobacteria bacterium</name>
    <dbReference type="NCBI Taxonomy" id="91750"/>
    <lineage>
        <taxon>Bacteria</taxon>
        <taxon>Pseudomonadati</taxon>
        <taxon>Pseudomonadota</taxon>
        <taxon>Alphaproteobacteria</taxon>
        <taxon>environmental samples</taxon>
    </lineage>
</organism>
<evidence type="ECO:0000256" key="2">
    <source>
        <dbReference type="ARBA" id="ARBA00010527"/>
    </source>
</evidence>
<dbReference type="Pfam" id="PF02096">
    <property type="entry name" value="60KD_IMP"/>
    <property type="match status" value="1"/>
</dbReference>
<dbReference type="GO" id="GO:0015031">
    <property type="term" value="P:protein transport"/>
    <property type="evidence" value="ECO:0007669"/>
    <property type="project" value="UniProtKB-KW"/>
</dbReference>
<dbReference type="PRINTS" id="PR00701">
    <property type="entry name" value="60KDINNERMP"/>
</dbReference>
<evidence type="ECO:0000256" key="11">
    <source>
        <dbReference type="ARBA" id="ARBA00033245"/>
    </source>
</evidence>
<accession>A0A212KKU9</accession>
<dbReference type="InterPro" id="IPR001708">
    <property type="entry name" value="YidC/ALB3/OXA1/COX18"/>
</dbReference>
<dbReference type="CDD" id="cd20070">
    <property type="entry name" value="5TM_YidC_Alb3"/>
    <property type="match status" value="1"/>
</dbReference>
<dbReference type="CDD" id="cd19961">
    <property type="entry name" value="EcYidC-like_peri"/>
    <property type="match status" value="1"/>
</dbReference>
<evidence type="ECO:0000256" key="8">
    <source>
        <dbReference type="ARBA" id="ARBA00022989"/>
    </source>
</evidence>
<keyword evidence="4 13" id="KW-0813">Transport</keyword>
<keyword evidence="6 13" id="KW-0812">Transmembrane</keyword>
<evidence type="ECO:0000256" key="3">
    <source>
        <dbReference type="ARBA" id="ARBA00015325"/>
    </source>
</evidence>
<dbReference type="GO" id="GO:0005886">
    <property type="term" value="C:plasma membrane"/>
    <property type="evidence" value="ECO:0007669"/>
    <property type="project" value="UniProtKB-SubCell"/>
</dbReference>
<feature type="transmembrane region" description="Helical" evidence="13">
    <location>
        <begin position="6"/>
        <end position="25"/>
    </location>
</feature>
<dbReference type="HAMAP" id="MF_01810">
    <property type="entry name" value="YidC_type1"/>
    <property type="match status" value="1"/>
</dbReference>
<evidence type="ECO:0000256" key="10">
    <source>
        <dbReference type="ARBA" id="ARBA00023186"/>
    </source>
</evidence>